<dbReference type="EMBL" id="LT554077">
    <property type="protein sequence ID" value="SAM03338.1"/>
    <property type="molecule type" value="Genomic_DNA"/>
</dbReference>
<keyword evidence="5" id="KW-1185">Reference proteome</keyword>
<dbReference type="SUPFAM" id="SSF52518">
    <property type="entry name" value="Thiamin diphosphate-binding fold (THDP-binding)"/>
    <property type="match status" value="1"/>
</dbReference>
<evidence type="ECO:0000313" key="4">
    <source>
        <dbReference type="EMBL" id="SAM03338.1"/>
    </source>
</evidence>
<organism evidence="4">
    <name type="scientific">Absidia glauca</name>
    <name type="common">Pin mould</name>
    <dbReference type="NCBI Taxonomy" id="4829"/>
    <lineage>
        <taxon>Eukaryota</taxon>
        <taxon>Fungi</taxon>
        <taxon>Fungi incertae sedis</taxon>
        <taxon>Mucoromycota</taxon>
        <taxon>Mucoromycotina</taxon>
        <taxon>Mucoromycetes</taxon>
        <taxon>Mucorales</taxon>
        <taxon>Cunninghamellaceae</taxon>
        <taxon>Absidia</taxon>
    </lineage>
</organism>
<evidence type="ECO:0000256" key="2">
    <source>
        <dbReference type="RuleBase" id="RU365014"/>
    </source>
</evidence>
<comment type="similarity">
    <text evidence="2">Belongs to the BCKDHA family.</text>
</comment>
<protein>
    <recommendedName>
        <fullName evidence="2">2-oxoisovalerate dehydrogenase subunit alpha</fullName>
        <ecNumber evidence="2">1.2.4.4</ecNumber>
    </recommendedName>
    <alternativeName>
        <fullName evidence="2">Branched-chain alpha-keto acid dehydrogenase E1 component alpha chain</fullName>
    </alternativeName>
</protein>
<feature type="domain" description="Dehydrogenase E1 component" evidence="3">
    <location>
        <begin position="7"/>
        <end position="254"/>
    </location>
</feature>
<dbReference type="Pfam" id="PF00676">
    <property type="entry name" value="E1_dh"/>
    <property type="match status" value="1"/>
</dbReference>
<name>A0A168Q1C6_ABSGL</name>
<dbReference type="EC" id="1.2.4.4" evidence="2"/>
<sequence>MSFRRLEYRESYMLLYRGFSIDEFVNQCFSNDLDYGKGRQMPIHYGSKRLSFQTISSCLSNQIPQAPGAAYAFKLSGQDRCSFCFFGDGAASEGDFHAALNMAATLGCPTIFFCRNNGFAISTPSSEQYKGDGIASRGVGYGIDTIRVDGNDVWAVYNATKAAREIAVNEKRPVLIESITYRFGHHSTSDDSSKYRDHKEMEELSKLNNPILRFRRYLEEKRWWNQEQEDAWLNQVKQSVLNSVVTAEKRKKPSLDHLFTDVYDEMPSNLIQQKQELARLIKEYPEYHSTDSFAPSSHSP</sequence>
<dbReference type="PANTHER" id="PTHR43380">
    <property type="entry name" value="2-OXOISOVALERATE DEHYDROGENASE SUBUNIT ALPHA, MITOCHONDRIAL"/>
    <property type="match status" value="1"/>
</dbReference>
<dbReference type="FunFam" id="3.40.50.970:FF:000108">
    <property type="entry name" value="2-oxoisovalerate dehydrogenase subunit alpha"/>
    <property type="match status" value="1"/>
</dbReference>
<dbReference type="PANTHER" id="PTHR43380:SF1">
    <property type="entry name" value="2-OXOISOVALERATE DEHYDROGENASE SUBUNIT ALPHA, MITOCHONDRIAL"/>
    <property type="match status" value="1"/>
</dbReference>
<dbReference type="OrthoDB" id="3845at2759"/>
<evidence type="ECO:0000256" key="1">
    <source>
        <dbReference type="ARBA" id="ARBA00023002"/>
    </source>
</evidence>
<dbReference type="InterPro" id="IPR050771">
    <property type="entry name" value="Alpha-ketoacid_DH_E1_comp"/>
</dbReference>
<gene>
    <name evidence="4" type="primary">ABSGL_09156.1 scaffold 10682</name>
</gene>
<reference evidence="4" key="1">
    <citation type="submission" date="2016-04" db="EMBL/GenBank/DDBJ databases">
        <authorList>
            <person name="Evans L.H."/>
            <person name="Alamgir A."/>
            <person name="Owens N."/>
            <person name="Weber N.D."/>
            <person name="Virtaneva K."/>
            <person name="Barbian K."/>
            <person name="Babar A."/>
            <person name="Rosenke K."/>
        </authorList>
    </citation>
    <scope>NUCLEOTIDE SEQUENCE [LARGE SCALE GENOMIC DNA]</scope>
    <source>
        <strain evidence="4">CBS 101.48</strain>
    </source>
</reference>
<proteinExistence type="inferred from homology"/>
<comment type="cofactor">
    <cofactor evidence="2">
        <name>thiamine diphosphate</name>
        <dbReference type="ChEBI" id="CHEBI:58937"/>
    </cofactor>
</comment>
<dbReference type="Proteomes" id="UP000078561">
    <property type="component" value="Unassembled WGS sequence"/>
</dbReference>
<dbReference type="InterPro" id="IPR001017">
    <property type="entry name" value="DH_E1"/>
</dbReference>
<dbReference type="GO" id="GO:0009083">
    <property type="term" value="P:branched-chain amino acid catabolic process"/>
    <property type="evidence" value="ECO:0007669"/>
    <property type="project" value="TreeGrafter"/>
</dbReference>
<dbReference type="CDD" id="cd02000">
    <property type="entry name" value="TPP_E1_PDC_ADC_BCADC"/>
    <property type="match status" value="1"/>
</dbReference>
<comment type="catalytic activity">
    <reaction evidence="2">
        <text>N(6)-[(R)-lipoyl]-L-lysyl-[protein] + 3-methyl-2-oxobutanoate + H(+) = N(6)-[(R)-S(8)-2-methylpropanoyldihydrolipoyl]-L-lysyl-[protein] + CO2</text>
        <dbReference type="Rhea" id="RHEA:13457"/>
        <dbReference type="Rhea" id="RHEA-COMP:10474"/>
        <dbReference type="Rhea" id="RHEA-COMP:10497"/>
        <dbReference type="ChEBI" id="CHEBI:11851"/>
        <dbReference type="ChEBI" id="CHEBI:15378"/>
        <dbReference type="ChEBI" id="CHEBI:16526"/>
        <dbReference type="ChEBI" id="CHEBI:83099"/>
        <dbReference type="ChEBI" id="CHEBI:83142"/>
        <dbReference type="EC" id="1.2.4.4"/>
    </reaction>
</comment>
<keyword evidence="2" id="KW-0786">Thiamine pyrophosphate</keyword>
<dbReference type="InterPro" id="IPR029061">
    <property type="entry name" value="THDP-binding"/>
</dbReference>
<dbReference type="AlphaFoldDB" id="A0A168Q1C6"/>
<comment type="function">
    <text evidence="2">The branched-chain alpha-keto dehydrogenase complex catalyzes the overall conversion of alpha-keto acids to acyl-CoA and CO(2). It contains multiple copies of three enzymatic components: branched-chain alpha-keto acid decarboxylase (E1), lipoamide acyltransferase (E2) and lipoamide dehydrogenase (E3).</text>
</comment>
<dbReference type="InParanoid" id="A0A168Q1C6"/>
<keyword evidence="1 2" id="KW-0560">Oxidoreductase</keyword>
<dbReference type="STRING" id="4829.A0A168Q1C6"/>
<evidence type="ECO:0000259" key="3">
    <source>
        <dbReference type="Pfam" id="PF00676"/>
    </source>
</evidence>
<evidence type="ECO:0000313" key="5">
    <source>
        <dbReference type="Proteomes" id="UP000078561"/>
    </source>
</evidence>
<dbReference type="GO" id="GO:0003863">
    <property type="term" value="F:branched-chain 2-oxo acid dehydrogenase activity"/>
    <property type="evidence" value="ECO:0007669"/>
    <property type="project" value="UniProtKB-EC"/>
</dbReference>
<dbReference type="Gene3D" id="3.40.50.970">
    <property type="match status" value="1"/>
</dbReference>
<accession>A0A168Q1C6</accession>